<dbReference type="Pfam" id="PF00005">
    <property type="entry name" value="ABC_tran"/>
    <property type="match status" value="1"/>
</dbReference>
<sequence>MKTKILEVSGLNKSFGGLHATRNLDFALSEGDLDAIIGPNGAGKSTFFNLLTGYHRPDSGSILFNGENIAGRLPHEITRMGISRAFQISNIFPKMTAFHNVRSAVQAQMGLAFSLFRSADKSGNEQTEEVLSLCGLIEKREAMAGALSQGDKKKLELAIALAGKPKLLLLDEPTAGMSLEETQETMALVDHLNRDRNITVLFTEHDLSVVFNHARNITLLHYGRIIIQGMPDQVRMNETAQKVYFGEQY</sequence>
<dbReference type="STRING" id="335543.Sfum_2314"/>
<dbReference type="Gene3D" id="3.40.50.300">
    <property type="entry name" value="P-loop containing nucleotide triphosphate hydrolases"/>
    <property type="match status" value="1"/>
</dbReference>
<evidence type="ECO:0000256" key="1">
    <source>
        <dbReference type="ARBA" id="ARBA00022448"/>
    </source>
</evidence>
<keyword evidence="2" id="KW-0547">Nucleotide-binding</keyword>
<dbReference type="eggNOG" id="COG0411">
    <property type="taxonomic scope" value="Bacteria"/>
</dbReference>
<dbReference type="SMART" id="SM00382">
    <property type="entry name" value="AAA"/>
    <property type="match status" value="1"/>
</dbReference>
<dbReference type="InterPro" id="IPR051120">
    <property type="entry name" value="ABC_AA/LPS_Transport"/>
</dbReference>
<dbReference type="InterPro" id="IPR003593">
    <property type="entry name" value="AAA+_ATPase"/>
</dbReference>
<dbReference type="InParanoid" id="A0LKP4"/>
<dbReference type="HOGENOM" id="CLU_000604_1_2_7"/>
<dbReference type="PANTHER" id="PTHR45772:SF7">
    <property type="entry name" value="AMINO ACID ABC TRANSPORTER ATP-BINDING PROTEIN"/>
    <property type="match status" value="1"/>
</dbReference>
<dbReference type="InterPro" id="IPR027417">
    <property type="entry name" value="P-loop_NTPase"/>
</dbReference>
<dbReference type="PROSITE" id="PS00211">
    <property type="entry name" value="ABC_TRANSPORTER_1"/>
    <property type="match status" value="1"/>
</dbReference>
<evidence type="ECO:0000313" key="5">
    <source>
        <dbReference type="EMBL" id="ABK17996.1"/>
    </source>
</evidence>
<dbReference type="GO" id="GO:0005304">
    <property type="term" value="F:L-valine transmembrane transporter activity"/>
    <property type="evidence" value="ECO:0007669"/>
    <property type="project" value="TreeGrafter"/>
</dbReference>
<dbReference type="GO" id="GO:0015808">
    <property type="term" value="P:L-alanine transport"/>
    <property type="evidence" value="ECO:0007669"/>
    <property type="project" value="TreeGrafter"/>
</dbReference>
<keyword evidence="1" id="KW-0813">Transport</keyword>
<feature type="domain" description="ABC transporter" evidence="4">
    <location>
        <begin position="6"/>
        <end position="247"/>
    </location>
</feature>
<dbReference type="OrthoDB" id="5405085at2"/>
<keyword evidence="6" id="KW-1185">Reference proteome</keyword>
<dbReference type="RefSeq" id="WP_011699165.1">
    <property type="nucleotide sequence ID" value="NC_008554.1"/>
</dbReference>
<dbReference type="PANTHER" id="PTHR45772">
    <property type="entry name" value="CONSERVED COMPONENT OF ABC TRANSPORTER FOR NATURAL AMINO ACIDS-RELATED"/>
    <property type="match status" value="1"/>
</dbReference>
<name>A0LKP4_SYNFM</name>
<evidence type="ECO:0000259" key="4">
    <source>
        <dbReference type="PROSITE" id="PS50893"/>
    </source>
</evidence>
<dbReference type="SUPFAM" id="SSF52540">
    <property type="entry name" value="P-loop containing nucleoside triphosphate hydrolases"/>
    <property type="match status" value="1"/>
</dbReference>
<dbReference type="GO" id="GO:0005524">
    <property type="term" value="F:ATP binding"/>
    <property type="evidence" value="ECO:0007669"/>
    <property type="project" value="UniProtKB-KW"/>
</dbReference>
<dbReference type="PROSITE" id="PS50893">
    <property type="entry name" value="ABC_TRANSPORTER_2"/>
    <property type="match status" value="1"/>
</dbReference>
<organism evidence="5 6">
    <name type="scientific">Syntrophobacter fumaroxidans (strain DSM 10017 / MPOB)</name>
    <dbReference type="NCBI Taxonomy" id="335543"/>
    <lineage>
        <taxon>Bacteria</taxon>
        <taxon>Pseudomonadati</taxon>
        <taxon>Thermodesulfobacteriota</taxon>
        <taxon>Syntrophobacteria</taxon>
        <taxon>Syntrophobacterales</taxon>
        <taxon>Syntrophobacteraceae</taxon>
        <taxon>Syntrophobacter</taxon>
    </lineage>
</organism>
<gene>
    <name evidence="5" type="ordered locus">Sfum_2314</name>
</gene>
<dbReference type="GO" id="GO:0042941">
    <property type="term" value="P:D-alanine transmembrane transport"/>
    <property type="evidence" value="ECO:0007669"/>
    <property type="project" value="TreeGrafter"/>
</dbReference>
<evidence type="ECO:0000256" key="2">
    <source>
        <dbReference type="ARBA" id="ARBA00022741"/>
    </source>
</evidence>
<dbReference type="AlphaFoldDB" id="A0LKP4"/>
<dbReference type="GO" id="GO:1903806">
    <property type="term" value="P:L-isoleucine import across plasma membrane"/>
    <property type="evidence" value="ECO:0007669"/>
    <property type="project" value="TreeGrafter"/>
</dbReference>
<accession>A0LKP4</accession>
<evidence type="ECO:0000256" key="3">
    <source>
        <dbReference type="ARBA" id="ARBA00022840"/>
    </source>
</evidence>
<dbReference type="GO" id="GO:0005886">
    <property type="term" value="C:plasma membrane"/>
    <property type="evidence" value="ECO:0007669"/>
    <property type="project" value="TreeGrafter"/>
</dbReference>
<dbReference type="EMBL" id="CP000478">
    <property type="protein sequence ID" value="ABK17996.1"/>
    <property type="molecule type" value="Genomic_DNA"/>
</dbReference>
<dbReference type="GO" id="GO:0015188">
    <property type="term" value="F:L-isoleucine transmembrane transporter activity"/>
    <property type="evidence" value="ECO:0007669"/>
    <property type="project" value="TreeGrafter"/>
</dbReference>
<keyword evidence="3" id="KW-0067">ATP-binding</keyword>
<dbReference type="CDD" id="cd03219">
    <property type="entry name" value="ABC_Mj1267_LivG_branched"/>
    <property type="match status" value="1"/>
</dbReference>
<dbReference type="InterPro" id="IPR017871">
    <property type="entry name" value="ABC_transporter-like_CS"/>
</dbReference>
<evidence type="ECO:0000313" key="6">
    <source>
        <dbReference type="Proteomes" id="UP000001784"/>
    </source>
</evidence>
<dbReference type="Proteomes" id="UP000001784">
    <property type="component" value="Chromosome"/>
</dbReference>
<dbReference type="GO" id="GO:0015192">
    <property type="term" value="F:L-phenylalanine transmembrane transporter activity"/>
    <property type="evidence" value="ECO:0007669"/>
    <property type="project" value="TreeGrafter"/>
</dbReference>
<dbReference type="KEGG" id="sfu:Sfum_2314"/>
<dbReference type="InterPro" id="IPR003439">
    <property type="entry name" value="ABC_transporter-like_ATP-bd"/>
</dbReference>
<proteinExistence type="predicted"/>
<dbReference type="GO" id="GO:1903805">
    <property type="term" value="P:L-valine import across plasma membrane"/>
    <property type="evidence" value="ECO:0007669"/>
    <property type="project" value="TreeGrafter"/>
</dbReference>
<dbReference type="GO" id="GO:0016887">
    <property type="term" value="F:ATP hydrolysis activity"/>
    <property type="evidence" value="ECO:0007669"/>
    <property type="project" value="InterPro"/>
</dbReference>
<reference evidence="5 6" key="1">
    <citation type="submission" date="2006-10" db="EMBL/GenBank/DDBJ databases">
        <title>Complete sequence of Syntrophobacter fumaroxidans MPOB.</title>
        <authorList>
            <consortium name="US DOE Joint Genome Institute"/>
            <person name="Copeland A."/>
            <person name="Lucas S."/>
            <person name="Lapidus A."/>
            <person name="Barry K."/>
            <person name="Detter J.C."/>
            <person name="Glavina del Rio T."/>
            <person name="Hammon N."/>
            <person name="Israni S."/>
            <person name="Pitluck S."/>
            <person name="Goltsman E.G."/>
            <person name="Martinez M."/>
            <person name="Schmutz J."/>
            <person name="Larimer F."/>
            <person name="Land M."/>
            <person name="Hauser L."/>
            <person name="Kyrpides N."/>
            <person name="Kim E."/>
            <person name="Boone D.R."/>
            <person name="Brockman F."/>
            <person name="Culley D."/>
            <person name="Ferry J."/>
            <person name="Gunsalus R."/>
            <person name="McInerney M.J."/>
            <person name="Morrison M."/>
            <person name="Plugge C."/>
            <person name="Rohlin L."/>
            <person name="Scholten J."/>
            <person name="Sieber J."/>
            <person name="Stams A.J.M."/>
            <person name="Worm P."/>
            <person name="Henstra A.M."/>
            <person name="Richardson P."/>
        </authorList>
    </citation>
    <scope>NUCLEOTIDE SEQUENCE [LARGE SCALE GENOMIC DNA]</scope>
    <source>
        <strain evidence="6">DSM 10017 / MPOB</strain>
    </source>
</reference>
<protein>
    <submittedName>
        <fullName evidence="5">ABC transporter related</fullName>
    </submittedName>
</protein>